<protein>
    <submittedName>
        <fullName evidence="2">Menaquinone-dependent protoporphyrinogen oxidase</fullName>
    </submittedName>
</protein>
<proteinExistence type="predicted"/>
<dbReference type="GO" id="GO:0070819">
    <property type="term" value="F:menaquinone-dependent protoporphyrinogen oxidase activity"/>
    <property type="evidence" value="ECO:0007669"/>
    <property type="project" value="TreeGrafter"/>
</dbReference>
<sequence length="161" mass="18258">MKILIAYASNNNTTQMCAKLLGEKLPGADIVNLKRTTPVINDYDTVIIGSCIRFNDVHKTVKNFVADNLDKLMKVNTAIFLCCGFPEKINQYLLHNIPKKLLNKSVSIQCFGGRLKVKPYKLVDQLIIKTVRKNFKVDKRELTSIDNESISKMAEDILKLK</sequence>
<accession>A0A562JE46</accession>
<dbReference type="Pfam" id="PF12724">
    <property type="entry name" value="Flavodoxin_5"/>
    <property type="match status" value="1"/>
</dbReference>
<gene>
    <name evidence="2" type="ORF">LY60_01339</name>
</gene>
<dbReference type="AlphaFoldDB" id="A0A562JE46"/>
<dbReference type="RefSeq" id="WP_145081597.1">
    <property type="nucleotide sequence ID" value="NZ_VLKH01000003.1"/>
</dbReference>
<feature type="domain" description="Flavodoxin" evidence="1">
    <location>
        <begin position="4"/>
        <end position="135"/>
    </location>
</feature>
<dbReference type="InterPro" id="IPR029039">
    <property type="entry name" value="Flavoprotein-like_sf"/>
</dbReference>
<reference evidence="2 3" key="1">
    <citation type="submission" date="2019-07" db="EMBL/GenBank/DDBJ databases">
        <title>Genomic Encyclopedia of Type Strains, Phase I: the one thousand microbial genomes (KMG-I) project.</title>
        <authorList>
            <person name="Kyrpides N."/>
        </authorList>
    </citation>
    <scope>NUCLEOTIDE SEQUENCE [LARGE SCALE GENOMIC DNA]</scope>
    <source>
        <strain evidence="2 3">DSM 13558</strain>
    </source>
</reference>
<dbReference type="Proteomes" id="UP000315343">
    <property type="component" value="Unassembled WGS sequence"/>
</dbReference>
<dbReference type="OrthoDB" id="2146857at2"/>
<dbReference type="GO" id="GO:0006783">
    <property type="term" value="P:heme biosynthetic process"/>
    <property type="evidence" value="ECO:0007669"/>
    <property type="project" value="TreeGrafter"/>
</dbReference>
<dbReference type="PANTHER" id="PTHR38030:SF2">
    <property type="entry name" value="PROTOPORPHYRINOGEN IX DEHYDROGENASE [QUINONE]"/>
    <property type="match status" value="1"/>
</dbReference>
<evidence type="ECO:0000313" key="3">
    <source>
        <dbReference type="Proteomes" id="UP000315343"/>
    </source>
</evidence>
<comment type="caution">
    <text evidence="2">The sequence shown here is derived from an EMBL/GenBank/DDBJ whole genome shotgun (WGS) entry which is preliminary data.</text>
</comment>
<dbReference type="InterPro" id="IPR026816">
    <property type="entry name" value="Flavodoxin_dom"/>
</dbReference>
<evidence type="ECO:0000313" key="2">
    <source>
        <dbReference type="EMBL" id="TWH81586.1"/>
    </source>
</evidence>
<dbReference type="PANTHER" id="PTHR38030">
    <property type="entry name" value="PROTOPORPHYRINOGEN IX DEHYDROGENASE [MENAQUINONE]"/>
    <property type="match status" value="1"/>
</dbReference>
<evidence type="ECO:0000259" key="1">
    <source>
        <dbReference type="Pfam" id="PF12724"/>
    </source>
</evidence>
<organism evidence="2 3">
    <name type="scientific">Sedimentibacter saalensis</name>
    <dbReference type="NCBI Taxonomy" id="130788"/>
    <lineage>
        <taxon>Bacteria</taxon>
        <taxon>Bacillati</taxon>
        <taxon>Bacillota</taxon>
        <taxon>Tissierellia</taxon>
        <taxon>Sedimentibacter</taxon>
    </lineage>
</organism>
<dbReference type="InterPro" id="IPR052200">
    <property type="entry name" value="Protoporphyrinogen_IX_DH"/>
</dbReference>
<dbReference type="Gene3D" id="3.40.50.360">
    <property type="match status" value="1"/>
</dbReference>
<keyword evidence="3" id="KW-1185">Reference proteome</keyword>
<dbReference type="SUPFAM" id="SSF52218">
    <property type="entry name" value="Flavoproteins"/>
    <property type="match status" value="1"/>
</dbReference>
<dbReference type="EMBL" id="VLKH01000003">
    <property type="protein sequence ID" value="TWH81586.1"/>
    <property type="molecule type" value="Genomic_DNA"/>
</dbReference>
<name>A0A562JE46_9FIRM</name>
<dbReference type="GO" id="GO:0010181">
    <property type="term" value="F:FMN binding"/>
    <property type="evidence" value="ECO:0007669"/>
    <property type="project" value="TreeGrafter"/>
</dbReference>